<keyword evidence="1" id="KW-0472">Membrane</keyword>
<accession>A0ABY8X1N4</accession>
<feature type="transmembrane region" description="Helical" evidence="1">
    <location>
        <begin position="5"/>
        <end position="22"/>
    </location>
</feature>
<keyword evidence="1" id="KW-1133">Transmembrane helix</keyword>
<organism evidence="2 3">
    <name type="scientific">Paenibacillus polygoni</name>
    <dbReference type="NCBI Taxonomy" id="3050112"/>
    <lineage>
        <taxon>Bacteria</taxon>
        <taxon>Bacillati</taxon>
        <taxon>Bacillota</taxon>
        <taxon>Bacilli</taxon>
        <taxon>Bacillales</taxon>
        <taxon>Paenibacillaceae</taxon>
        <taxon>Paenibacillus</taxon>
    </lineage>
</organism>
<evidence type="ECO:0000313" key="3">
    <source>
        <dbReference type="Proteomes" id="UP001236415"/>
    </source>
</evidence>
<keyword evidence="3" id="KW-1185">Reference proteome</keyword>
<keyword evidence="1" id="KW-0812">Transmembrane</keyword>
<feature type="transmembrane region" description="Helical" evidence="1">
    <location>
        <begin position="28"/>
        <end position="46"/>
    </location>
</feature>
<sequence length="73" mass="8539">MKWILWSSFILVIGGIVLNFYLEYFTLAYALMGVLLLVISGWGTMVQVKNSVNSEMDQYKENTYTDDVERYTR</sequence>
<dbReference type="EMBL" id="CP127162">
    <property type="protein sequence ID" value="WIV17351.1"/>
    <property type="molecule type" value="Genomic_DNA"/>
</dbReference>
<reference evidence="2 3" key="1">
    <citation type="submission" date="2023-06" db="EMBL/GenBank/DDBJ databases">
        <title>Paenibacillus polygonum sp. nov., an endophytic bacterium, isolated from Polygonum lapathifolium L. in Nanji Wetland National Nature Reserve, South of Poyang Lake, Jiangxi Province, China.</title>
        <authorList>
            <person name="Yu Z."/>
        </authorList>
    </citation>
    <scope>NUCLEOTIDE SEQUENCE [LARGE SCALE GENOMIC DNA]</scope>
    <source>
        <strain evidence="2 3">C31</strain>
    </source>
</reference>
<evidence type="ECO:0000256" key="1">
    <source>
        <dbReference type="SAM" id="Phobius"/>
    </source>
</evidence>
<gene>
    <name evidence="2" type="ORF">QPK24_12990</name>
</gene>
<name>A0ABY8X1N4_9BACL</name>
<dbReference type="Proteomes" id="UP001236415">
    <property type="component" value="Chromosome"/>
</dbReference>
<protein>
    <submittedName>
        <fullName evidence="2">Uncharacterized protein</fullName>
    </submittedName>
</protein>
<dbReference type="RefSeq" id="WP_285741666.1">
    <property type="nucleotide sequence ID" value="NZ_CP127162.1"/>
</dbReference>
<evidence type="ECO:0000313" key="2">
    <source>
        <dbReference type="EMBL" id="WIV17351.1"/>
    </source>
</evidence>
<proteinExistence type="predicted"/>